<comment type="catalytic activity">
    <reaction evidence="5">
        <text>xylitol + NAD(+) = D-xylose + NADH + H(+)</text>
        <dbReference type="Rhea" id="RHEA:27441"/>
        <dbReference type="ChEBI" id="CHEBI:15378"/>
        <dbReference type="ChEBI" id="CHEBI:17151"/>
        <dbReference type="ChEBI" id="CHEBI:53455"/>
        <dbReference type="ChEBI" id="CHEBI:57540"/>
        <dbReference type="ChEBI" id="CHEBI:57945"/>
        <dbReference type="EC" id="1.1.1.307"/>
    </reaction>
</comment>
<dbReference type="HOGENOM" id="CLU_023205_0_0_1"/>
<keyword evidence="11" id="KW-1185">Reference proteome</keyword>
<dbReference type="EMBL" id="GG663366">
    <property type="protein sequence ID" value="EEH08028.1"/>
    <property type="molecule type" value="Genomic_DNA"/>
</dbReference>
<evidence type="ECO:0000256" key="2">
    <source>
        <dbReference type="ARBA" id="ARBA00023002"/>
    </source>
</evidence>
<reference evidence="10" key="1">
    <citation type="submission" date="2009-02" db="EMBL/GenBank/DDBJ databases">
        <title>The Genome Sequence of Ajellomyces capsulatus strain G186AR.</title>
        <authorList>
            <consortium name="The Broad Institute Genome Sequencing Platform"/>
            <person name="Champion M."/>
            <person name="Cuomo C."/>
            <person name="Ma L.-J."/>
            <person name="Henn M.R."/>
            <person name="Sil A."/>
            <person name="Goldman B."/>
            <person name="Young S.K."/>
            <person name="Kodira C.D."/>
            <person name="Zeng Q."/>
            <person name="Koehrsen M."/>
            <person name="Alvarado L."/>
            <person name="Berlin A."/>
            <person name="Borenstein D."/>
            <person name="Chen Z."/>
            <person name="Engels R."/>
            <person name="Freedman E."/>
            <person name="Gellesch M."/>
            <person name="Goldberg J."/>
            <person name="Griggs A."/>
            <person name="Gujja S."/>
            <person name="Heiman D."/>
            <person name="Hepburn T."/>
            <person name="Howarth C."/>
            <person name="Jen D."/>
            <person name="Larson L."/>
            <person name="Lewis B."/>
            <person name="Mehta T."/>
            <person name="Park D."/>
            <person name="Pearson M."/>
            <person name="Roberts A."/>
            <person name="Saif S."/>
            <person name="Shea T."/>
            <person name="Shenoy N."/>
            <person name="Sisk P."/>
            <person name="Stolte C."/>
            <person name="Sykes S."/>
            <person name="Walk T."/>
            <person name="White J."/>
            <person name="Yandava C."/>
            <person name="Klein B."/>
            <person name="McEwen J.G."/>
            <person name="Puccia R."/>
            <person name="Goldman G.H."/>
            <person name="Felipe M.S."/>
            <person name="Nino-Vega G."/>
            <person name="San-Blas G."/>
            <person name="Taylor J."/>
            <person name="Mendoza L."/>
            <person name="Galagan J."/>
            <person name="Nusbaum C."/>
            <person name="Birren B."/>
        </authorList>
    </citation>
    <scope>NUCLEOTIDE SEQUENCE</scope>
    <source>
        <strain evidence="10">G186AR</strain>
    </source>
</reference>
<comment type="catalytic activity">
    <reaction evidence="4">
        <text>xylitol + NADP(+) = D-xylose + NADPH + H(+)</text>
        <dbReference type="Rhea" id="RHEA:27445"/>
        <dbReference type="ChEBI" id="CHEBI:15378"/>
        <dbReference type="ChEBI" id="CHEBI:17151"/>
        <dbReference type="ChEBI" id="CHEBI:53455"/>
        <dbReference type="ChEBI" id="CHEBI:57783"/>
        <dbReference type="ChEBI" id="CHEBI:58349"/>
        <dbReference type="EC" id="1.1.1.307"/>
    </reaction>
</comment>
<dbReference type="VEuPathDB" id="FungiDB:I7I50_06903"/>
<dbReference type="PANTHER" id="PTHR11732">
    <property type="entry name" value="ALDO/KETO REDUCTASE"/>
    <property type="match status" value="1"/>
</dbReference>
<protein>
    <recommendedName>
        <fullName evidence="1">D-xylose reductase [NAD(P)H]</fullName>
        <ecNumber evidence="1">1.1.1.307</ecNumber>
    </recommendedName>
</protein>
<dbReference type="Pfam" id="PF00248">
    <property type="entry name" value="Aldo_ket_red"/>
    <property type="match status" value="1"/>
</dbReference>
<evidence type="ECO:0000256" key="4">
    <source>
        <dbReference type="ARBA" id="ARBA00047534"/>
    </source>
</evidence>
<dbReference type="EC" id="1.1.1.307" evidence="1"/>
<evidence type="ECO:0000256" key="7">
    <source>
        <dbReference type="PIRSR" id="PIRSR000097-2"/>
    </source>
</evidence>
<feature type="domain" description="NADP-dependent oxidoreductase" evidence="9">
    <location>
        <begin position="19"/>
        <end position="288"/>
    </location>
</feature>
<feature type="active site" description="Proton donor" evidence="6">
    <location>
        <position position="51"/>
    </location>
</feature>
<dbReference type="PIRSF" id="PIRSF000097">
    <property type="entry name" value="AKR"/>
    <property type="match status" value="1"/>
</dbReference>
<feature type="site" description="Lowers pKa of active site Tyr" evidence="8">
    <location>
        <position position="76"/>
    </location>
</feature>
<keyword evidence="2" id="KW-0560">Oxidoreductase</keyword>
<organism evidence="10 11">
    <name type="scientific">Ajellomyces capsulatus (strain G186AR / H82 / ATCC MYA-2454 / RMSCC 2432)</name>
    <name type="common">Darling's disease fungus</name>
    <name type="synonym">Histoplasma capsulatum</name>
    <dbReference type="NCBI Taxonomy" id="447093"/>
    <lineage>
        <taxon>Eukaryota</taxon>
        <taxon>Fungi</taxon>
        <taxon>Dikarya</taxon>
        <taxon>Ascomycota</taxon>
        <taxon>Pezizomycotina</taxon>
        <taxon>Eurotiomycetes</taxon>
        <taxon>Eurotiomycetidae</taxon>
        <taxon>Onygenales</taxon>
        <taxon>Ajellomycetaceae</taxon>
        <taxon>Histoplasma</taxon>
    </lineage>
</organism>
<evidence type="ECO:0000313" key="10">
    <source>
        <dbReference type="EMBL" id="EEH08028.1"/>
    </source>
</evidence>
<dbReference type="InterPro" id="IPR020471">
    <property type="entry name" value="AKR"/>
</dbReference>
<evidence type="ECO:0000256" key="1">
    <source>
        <dbReference type="ARBA" id="ARBA00012845"/>
    </source>
</evidence>
<dbReference type="InParanoid" id="C0NJI7"/>
<dbReference type="CDD" id="cd19071">
    <property type="entry name" value="AKR_AKR1-5-like"/>
    <property type="match status" value="1"/>
</dbReference>
<dbReference type="FunFam" id="3.20.20.100:FF:000002">
    <property type="entry name" value="2,5-diketo-D-gluconic acid reductase A"/>
    <property type="match status" value="1"/>
</dbReference>
<dbReference type="FunCoup" id="C0NJI7">
    <property type="interactions" value="440"/>
</dbReference>
<dbReference type="PROSITE" id="PS00062">
    <property type="entry name" value="ALDOKETO_REDUCTASE_2"/>
    <property type="match status" value="1"/>
</dbReference>
<dbReference type="InterPro" id="IPR018170">
    <property type="entry name" value="Aldo/ket_reductase_CS"/>
</dbReference>
<feature type="binding site" evidence="7">
    <location>
        <position position="109"/>
    </location>
    <ligand>
        <name>substrate</name>
    </ligand>
</feature>
<evidence type="ECO:0000256" key="6">
    <source>
        <dbReference type="PIRSR" id="PIRSR000097-1"/>
    </source>
</evidence>
<dbReference type="PRINTS" id="PR00069">
    <property type="entry name" value="ALDKETRDTASE"/>
</dbReference>
<dbReference type="SUPFAM" id="SSF51430">
    <property type="entry name" value="NAD(P)-linked oxidoreductase"/>
    <property type="match status" value="1"/>
</dbReference>
<dbReference type="PROSITE" id="PS00798">
    <property type="entry name" value="ALDOKETO_REDUCTASE_1"/>
    <property type="match status" value="1"/>
</dbReference>
<proteinExistence type="predicted"/>
<comment type="function">
    <text evidence="3">Catalyzes the initial reaction in the xylose utilization pathway by reducing D-xylose into xylitol. Xylose is a major component of hemicelluloses such as xylan. Most fungi utilize D-xylose via three enzymatic reactions, xylose reductase (XR), xylitol dehydrogenase (XDH), and xylulokinase, to form xylulose 5-phosphate, which enters pentose phosphate pathway.</text>
</comment>
<accession>C0NJI7</accession>
<dbReference type="Gene3D" id="3.20.20.100">
    <property type="entry name" value="NADP-dependent oxidoreductase domain"/>
    <property type="match status" value="1"/>
</dbReference>
<evidence type="ECO:0000256" key="5">
    <source>
        <dbReference type="ARBA" id="ARBA00049485"/>
    </source>
</evidence>
<name>C0NJI7_AJECG</name>
<dbReference type="AlphaFoldDB" id="C0NJI7"/>
<dbReference type="Proteomes" id="UP000001631">
    <property type="component" value="Unassembled WGS sequence"/>
</dbReference>
<dbReference type="InterPro" id="IPR023210">
    <property type="entry name" value="NADP_OxRdtase_dom"/>
</dbReference>
<dbReference type="RefSeq" id="XP_045288509.1">
    <property type="nucleotide sequence ID" value="XM_045430366.1"/>
</dbReference>
<evidence type="ECO:0000313" key="11">
    <source>
        <dbReference type="Proteomes" id="UP000001631"/>
    </source>
</evidence>
<dbReference type="GeneID" id="69036333"/>
<dbReference type="GO" id="GO:0016616">
    <property type="term" value="F:oxidoreductase activity, acting on the CH-OH group of donors, NAD or NADP as acceptor"/>
    <property type="evidence" value="ECO:0007669"/>
    <property type="project" value="UniProtKB-ARBA"/>
</dbReference>
<sequence>MAASPTKFKLNTGAEIPAIGLGTWQDQDEQEKAVLTALEAGYRHIDTAEIYGTETAVGRALKKSGIPRDEIFITSKLWNNKHHPEDVELALSQSLKNLGVRYVDLYLMHWPVAFARGDEPFPKDEQGNPKTAKIDYVDTYNAMKKLQKSGKAKAIGISNFSKVEVERLLANTSTIPAVHQLELHPWLQQEEFVKFHTSKGIHITQYSSLGNQNKIYSSEKVGRMLDDPVLKEVAEETGKNCAQVSLAWGISHGRSVLVKSKTPERIWQNLQSDFHLNSGYVKQIDNIDKKQRFNDSSEDFGYNFFMDLDGKQK</sequence>
<dbReference type="InterPro" id="IPR036812">
    <property type="entry name" value="NAD(P)_OxRdtase_dom_sf"/>
</dbReference>
<gene>
    <name evidence="10" type="ORF">HCBG_03317</name>
</gene>
<evidence type="ECO:0000256" key="3">
    <source>
        <dbReference type="ARBA" id="ARBA00025065"/>
    </source>
</evidence>
<evidence type="ECO:0000256" key="8">
    <source>
        <dbReference type="PIRSR" id="PIRSR000097-3"/>
    </source>
</evidence>
<dbReference type="STRING" id="447093.C0NJI7"/>
<evidence type="ECO:0000259" key="9">
    <source>
        <dbReference type="Pfam" id="PF00248"/>
    </source>
</evidence>